<dbReference type="SMART" id="SM00220">
    <property type="entry name" value="S_TKc"/>
    <property type="match status" value="1"/>
</dbReference>
<dbReference type="GO" id="GO:0005524">
    <property type="term" value="F:ATP binding"/>
    <property type="evidence" value="ECO:0007669"/>
    <property type="project" value="InterPro"/>
</dbReference>
<name>A0A8S1RZZ0_PAROT</name>
<proteinExistence type="predicted"/>
<dbReference type="InterPro" id="IPR000719">
    <property type="entry name" value="Prot_kinase_dom"/>
</dbReference>
<comment type="caution">
    <text evidence="2">The sequence shown here is derived from an EMBL/GenBank/DDBJ whole genome shotgun (WGS) entry which is preliminary data.</text>
</comment>
<evidence type="ECO:0000313" key="2">
    <source>
        <dbReference type="EMBL" id="CAD8132279.1"/>
    </source>
</evidence>
<dbReference type="GO" id="GO:0004672">
    <property type="term" value="F:protein kinase activity"/>
    <property type="evidence" value="ECO:0007669"/>
    <property type="project" value="InterPro"/>
</dbReference>
<dbReference type="PANTHER" id="PTHR24347">
    <property type="entry name" value="SERINE/THREONINE-PROTEIN KINASE"/>
    <property type="match status" value="1"/>
</dbReference>
<dbReference type="Proteomes" id="UP000683925">
    <property type="component" value="Unassembled WGS sequence"/>
</dbReference>
<reference evidence="2" key="1">
    <citation type="submission" date="2021-01" db="EMBL/GenBank/DDBJ databases">
        <authorList>
            <consortium name="Genoscope - CEA"/>
            <person name="William W."/>
        </authorList>
    </citation>
    <scope>NUCLEOTIDE SEQUENCE</scope>
</reference>
<feature type="domain" description="Protein kinase" evidence="1">
    <location>
        <begin position="103"/>
        <end position="358"/>
    </location>
</feature>
<dbReference type="EMBL" id="CAJJDP010000001">
    <property type="protein sequence ID" value="CAD8132279.1"/>
    <property type="molecule type" value="Genomic_DNA"/>
</dbReference>
<dbReference type="PROSITE" id="PS50011">
    <property type="entry name" value="PROTEIN_KINASE_DOM"/>
    <property type="match status" value="1"/>
</dbReference>
<evidence type="ECO:0000313" key="3">
    <source>
        <dbReference type="Proteomes" id="UP000683925"/>
    </source>
</evidence>
<accession>A0A8S1RZZ0</accession>
<dbReference type="Pfam" id="PF00069">
    <property type="entry name" value="Pkinase"/>
    <property type="match status" value="1"/>
</dbReference>
<dbReference type="OrthoDB" id="304037at2759"/>
<protein>
    <recommendedName>
        <fullName evidence="1">Protein kinase domain-containing protein</fullName>
    </recommendedName>
</protein>
<gene>
    <name evidence="2" type="ORF">POCTA_138.1.T0030353</name>
</gene>
<dbReference type="AlphaFoldDB" id="A0A8S1RZZ0"/>
<dbReference type="InterPro" id="IPR008271">
    <property type="entry name" value="Ser/Thr_kinase_AS"/>
</dbReference>
<keyword evidence="3" id="KW-1185">Reference proteome</keyword>
<dbReference type="PROSITE" id="PS00108">
    <property type="entry name" value="PROTEIN_KINASE_ST"/>
    <property type="match status" value="1"/>
</dbReference>
<sequence>MSTQNLNLHHQFQSKEGNSKFQNKNQLASVYQYIQDQEEIGPVLKQQYSNRTTQETENRFISYSNTSIYSNQKYLESYEKNSKATASTKMMIAHNECHFYKKYMVERIVKESKLCKVVLCQEIGSNQKKVAKIYEGKMINFEDIVPEIQTNCKLSNLPHRNIISLIDLFIEHELIALVFEYQAGGTLYDFLVQKQFQLTDSEVKIIMKQILKGLRHLQKLEIIHRDIKLDNIMFTEFNNIKSLKIIDFGCAAFINDSKAKSVKCGTFGYIAPEILNDQYYDYSSDIYSVGGIFHILLSGTRIYPQFLEQKQLKDLNSQNAYKLNKSITCPLTLDLLKSMLSQQSTRPKANCCLKHEYFIKPDLSITNQLQKMQFPKLRNPFRK</sequence>
<dbReference type="OMA" id="IAYNECH"/>
<organism evidence="2 3">
    <name type="scientific">Paramecium octaurelia</name>
    <dbReference type="NCBI Taxonomy" id="43137"/>
    <lineage>
        <taxon>Eukaryota</taxon>
        <taxon>Sar</taxon>
        <taxon>Alveolata</taxon>
        <taxon>Ciliophora</taxon>
        <taxon>Intramacronucleata</taxon>
        <taxon>Oligohymenophorea</taxon>
        <taxon>Peniculida</taxon>
        <taxon>Parameciidae</taxon>
        <taxon>Paramecium</taxon>
    </lineage>
</organism>
<evidence type="ECO:0000259" key="1">
    <source>
        <dbReference type="PROSITE" id="PS50011"/>
    </source>
</evidence>